<proteinExistence type="predicted"/>
<sequence length="363" mass="39762">MTKSRQTAEASTRILYKSVHAIHAILRHMTSKALNLVVHPVLRAVLFVFLVLALLLLAVMNLGRLELWMTGAGLVMVAMSVASAVQEFKFPRIVPSYQEFLDQEMEKCGCDIVTLPPRLPLVKGNAVKKQQQVTKDATSSMTLNIAPAASSPFPLTLPKKTGRRGSEYSIEGLKSAINTTVVETCVPRNTITAIEVGNKLDLLHCGTVIDIQGSLGFIIPHDLRIQADGSCKSTWNSSVAEFDRAGKQQKIPLIIPFNLNEDRTGTRQKIAVGNTVKFAYSNTGARSDSPSATYALSVTLVPTDDGIVKSRSALQSCKQAREVSFARAMEELTMISPRNEPVKHQVDLIKYAEKLDNLDTPFD</sequence>
<dbReference type="EMBL" id="CAKKTJ010000330">
    <property type="protein sequence ID" value="CAH0481851.1"/>
    <property type="molecule type" value="Genomic_DNA"/>
</dbReference>
<accession>A0AAU9L4E9</accession>
<keyword evidence="1" id="KW-0472">Membrane</keyword>
<feature type="transmembrane region" description="Helical" evidence="1">
    <location>
        <begin position="41"/>
        <end position="60"/>
    </location>
</feature>
<evidence type="ECO:0000256" key="1">
    <source>
        <dbReference type="SAM" id="Phobius"/>
    </source>
</evidence>
<organism evidence="2 3">
    <name type="scientific">Peronospora belbahrii</name>
    <dbReference type="NCBI Taxonomy" id="622444"/>
    <lineage>
        <taxon>Eukaryota</taxon>
        <taxon>Sar</taxon>
        <taxon>Stramenopiles</taxon>
        <taxon>Oomycota</taxon>
        <taxon>Peronosporomycetes</taxon>
        <taxon>Peronosporales</taxon>
        <taxon>Peronosporaceae</taxon>
        <taxon>Peronospora</taxon>
    </lineage>
</organism>
<comment type="caution">
    <text evidence="2">The sequence shown here is derived from an EMBL/GenBank/DDBJ whole genome shotgun (WGS) entry which is preliminary data.</text>
</comment>
<protein>
    <submittedName>
        <fullName evidence="2">Uncharacterized protein</fullName>
    </submittedName>
</protein>
<name>A0AAU9L4E9_9STRA</name>
<dbReference type="AlphaFoldDB" id="A0AAU9L4E9"/>
<evidence type="ECO:0000313" key="3">
    <source>
        <dbReference type="Proteomes" id="UP001160483"/>
    </source>
</evidence>
<evidence type="ECO:0000313" key="2">
    <source>
        <dbReference type="EMBL" id="CAH0481851.1"/>
    </source>
</evidence>
<reference evidence="2" key="1">
    <citation type="submission" date="2021-11" db="EMBL/GenBank/DDBJ databases">
        <authorList>
            <person name="Islam A."/>
            <person name="Islam S."/>
            <person name="Flora M.S."/>
            <person name="Rahman M."/>
            <person name="Ziaur R.M."/>
            <person name="Epstein J.H."/>
            <person name="Hassan M."/>
            <person name="Klassen M."/>
            <person name="Woodard K."/>
            <person name="Webb A."/>
            <person name="Webby R.J."/>
            <person name="El Zowalaty M.E."/>
        </authorList>
    </citation>
    <scope>NUCLEOTIDE SEQUENCE</scope>
    <source>
        <strain evidence="2">Pbs3</strain>
    </source>
</reference>
<dbReference type="Proteomes" id="UP001160483">
    <property type="component" value="Unassembled WGS sequence"/>
</dbReference>
<keyword evidence="1" id="KW-1133">Transmembrane helix</keyword>
<keyword evidence="1" id="KW-0812">Transmembrane</keyword>
<gene>
    <name evidence="2" type="ORF">PBS003_LOCUS8452</name>
</gene>